<dbReference type="SUPFAM" id="SSF50978">
    <property type="entry name" value="WD40 repeat-like"/>
    <property type="match status" value="1"/>
</dbReference>
<proteinExistence type="predicted"/>
<gene>
    <name evidence="5" type="ORF">C2G38_2243555</name>
</gene>
<accession>A0A397VSH1</accession>
<feature type="coiled-coil region" evidence="2">
    <location>
        <begin position="883"/>
        <end position="914"/>
    </location>
</feature>
<sequence>MADKGEFSQTSKSKSEEKIDIEPERTKPHNGKKITNLMLSPDSKYVATWSKYDNSICGWELDDDQLVKQSTKKSVEQSKNELNQFKRFGSISIGDFSKLYTVSNNKLVAILDTKRERIEVIDLEKKKKINLNLYQYRDWSMEECMFYTDEDNNESSYIVAHDYECQYIFKFLCNKNSQSWKIDNSISCGAINDIKKCHIDREKIMLIDNCRTLTQWNLSTLLLEKQYQLGWEIRSEYECRFIFNKNSTLLAVCKFEAEELQRLEFISFGQEEKLLLFFDKDNFEIRDPYDLEQEVNNNEKIIKAFLKSGSNINDWNFVGSIKLKDEFYEKRDEIWGGIIIDIYGCDLLYNENLAMITSAGLFIWSIWPKHENEKIRLRYYISYKHEYMEKLDFKHVLEMILKCEKKFLLPAPDFEFFINNYKEKHTEDGRCLFAELLDDYIEDKILIKSYGQELLMCFLKSKNYLLIGKLCSKIYKETENHNILERFQLLDIFTLLFTELTHFPQLLKEFLSYTLFIHSTDYPEEIKFCKFFSEPHLQKNRFNEEIFYKDFQTVILIFPLPKFCSYSSEYNYWKELIFPKPSTFSKYEFPEFYKYWQVATIKELSNRTQNILLIATIFLGLLHLIFEIWQCIYSPLLWITDIWNYFDLGAILLPILTSIDWLQSSTTPTWAITISILLLELKFAAFFRAIEFGGTHWAMIIGVIQHSLSFFVIIGLIMFAFAHSLHVLLRPTTNNLEDLSTNMFVYLDTAYLAVYMMLTGDSSYVSNWSLTENPTLTLLIVLFSFFTTIYLMNLFIGLLSNFISETNKKELFLHQRAKILSEIELLYMLPHQRRKNNWFPEVIFYGFSLDKLCEIAYKVNNNNWDGDVEILFLPNSILKVVKLERKQDKTDELFQKLETIEEKLIQKLESIKKELI</sequence>
<dbReference type="Gene3D" id="2.130.10.10">
    <property type="entry name" value="YVTN repeat-like/Quinoprotein amine dehydrogenase"/>
    <property type="match status" value="1"/>
</dbReference>
<keyword evidence="1" id="KW-0677">Repeat</keyword>
<dbReference type="PANTHER" id="PTHR10582:SF2">
    <property type="entry name" value="INACTIVE"/>
    <property type="match status" value="1"/>
</dbReference>
<evidence type="ECO:0000313" key="5">
    <source>
        <dbReference type="EMBL" id="RIB22046.1"/>
    </source>
</evidence>
<dbReference type="EMBL" id="QKWP01000327">
    <property type="protein sequence ID" value="RIB22046.1"/>
    <property type="molecule type" value="Genomic_DNA"/>
</dbReference>
<keyword evidence="4" id="KW-0812">Transmembrane</keyword>
<feature type="transmembrane region" description="Helical" evidence="4">
    <location>
        <begin position="611"/>
        <end position="630"/>
    </location>
</feature>
<dbReference type="InterPro" id="IPR024862">
    <property type="entry name" value="TRPV"/>
</dbReference>
<dbReference type="PANTHER" id="PTHR10582">
    <property type="entry name" value="TRANSIENT RECEPTOR POTENTIAL ION CHANNEL PROTEIN"/>
    <property type="match status" value="1"/>
</dbReference>
<dbReference type="InterPro" id="IPR015943">
    <property type="entry name" value="WD40/YVTN_repeat-like_dom_sf"/>
</dbReference>
<evidence type="ECO:0000256" key="3">
    <source>
        <dbReference type="SAM" id="MobiDB-lite"/>
    </source>
</evidence>
<dbReference type="Proteomes" id="UP000266673">
    <property type="component" value="Unassembled WGS sequence"/>
</dbReference>
<feature type="region of interest" description="Disordered" evidence="3">
    <location>
        <begin position="1"/>
        <end position="34"/>
    </location>
</feature>
<evidence type="ECO:0000313" key="6">
    <source>
        <dbReference type="Proteomes" id="UP000266673"/>
    </source>
</evidence>
<protein>
    <recommendedName>
        <fullName evidence="7">Ion transport domain-containing protein</fullName>
    </recommendedName>
</protein>
<name>A0A397VSH1_9GLOM</name>
<evidence type="ECO:0000256" key="2">
    <source>
        <dbReference type="SAM" id="Coils"/>
    </source>
</evidence>
<dbReference type="InterPro" id="IPR036322">
    <property type="entry name" value="WD40_repeat_dom_sf"/>
</dbReference>
<evidence type="ECO:0008006" key="7">
    <source>
        <dbReference type="Google" id="ProtNLM"/>
    </source>
</evidence>
<feature type="compositionally biased region" description="Basic and acidic residues" evidence="3">
    <location>
        <begin position="13"/>
        <end position="27"/>
    </location>
</feature>
<dbReference type="GO" id="GO:0005886">
    <property type="term" value="C:plasma membrane"/>
    <property type="evidence" value="ECO:0007669"/>
    <property type="project" value="TreeGrafter"/>
</dbReference>
<dbReference type="AlphaFoldDB" id="A0A397VSH1"/>
<feature type="transmembrane region" description="Helical" evidence="4">
    <location>
        <begin position="778"/>
        <end position="799"/>
    </location>
</feature>
<feature type="transmembrane region" description="Helical" evidence="4">
    <location>
        <begin position="741"/>
        <end position="758"/>
    </location>
</feature>
<feature type="transmembrane region" description="Helical" evidence="4">
    <location>
        <begin position="669"/>
        <end position="690"/>
    </location>
</feature>
<feature type="transmembrane region" description="Helical" evidence="4">
    <location>
        <begin position="710"/>
        <end position="729"/>
    </location>
</feature>
<dbReference type="OrthoDB" id="2435781at2759"/>
<evidence type="ECO:0000256" key="4">
    <source>
        <dbReference type="SAM" id="Phobius"/>
    </source>
</evidence>
<dbReference type="STRING" id="44941.A0A397VSH1"/>
<feature type="transmembrane region" description="Helical" evidence="4">
    <location>
        <begin position="642"/>
        <end position="662"/>
    </location>
</feature>
<dbReference type="GO" id="GO:0005216">
    <property type="term" value="F:monoatomic ion channel activity"/>
    <property type="evidence" value="ECO:0007669"/>
    <property type="project" value="InterPro"/>
</dbReference>
<organism evidence="5 6">
    <name type="scientific">Gigaspora rosea</name>
    <dbReference type="NCBI Taxonomy" id="44941"/>
    <lineage>
        <taxon>Eukaryota</taxon>
        <taxon>Fungi</taxon>
        <taxon>Fungi incertae sedis</taxon>
        <taxon>Mucoromycota</taxon>
        <taxon>Glomeromycotina</taxon>
        <taxon>Glomeromycetes</taxon>
        <taxon>Diversisporales</taxon>
        <taxon>Gigasporaceae</taxon>
        <taxon>Gigaspora</taxon>
    </lineage>
</organism>
<reference evidence="5 6" key="1">
    <citation type="submission" date="2018-06" db="EMBL/GenBank/DDBJ databases">
        <title>Comparative genomics reveals the genomic features of Rhizophagus irregularis, R. cerebriforme, R. diaphanum and Gigaspora rosea, and their symbiotic lifestyle signature.</title>
        <authorList>
            <person name="Morin E."/>
            <person name="San Clemente H."/>
            <person name="Chen E.C.H."/>
            <person name="De La Providencia I."/>
            <person name="Hainaut M."/>
            <person name="Kuo A."/>
            <person name="Kohler A."/>
            <person name="Murat C."/>
            <person name="Tang N."/>
            <person name="Roy S."/>
            <person name="Loubradou J."/>
            <person name="Henrissat B."/>
            <person name="Grigoriev I.V."/>
            <person name="Corradi N."/>
            <person name="Roux C."/>
            <person name="Martin F.M."/>
        </authorList>
    </citation>
    <scope>NUCLEOTIDE SEQUENCE [LARGE SCALE GENOMIC DNA]</scope>
    <source>
        <strain evidence="5 6">DAOM 194757</strain>
    </source>
</reference>
<keyword evidence="6" id="KW-1185">Reference proteome</keyword>
<evidence type="ECO:0000256" key="1">
    <source>
        <dbReference type="ARBA" id="ARBA00022737"/>
    </source>
</evidence>
<dbReference type="GO" id="GO:0098703">
    <property type="term" value="P:calcium ion import across plasma membrane"/>
    <property type="evidence" value="ECO:0007669"/>
    <property type="project" value="TreeGrafter"/>
</dbReference>
<keyword evidence="2" id="KW-0175">Coiled coil</keyword>
<keyword evidence="4" id="KW-0472">Membrane</keyword>
<comment type="caution">
    <text evidence="5">The sequence shown here is derived from an EMBL/GenBank/DDBJ whole genome shotgun (WGS) entry which is preliminary data.</text>
</comment>
<keyword evidence="4" id="KW-1133">Transmembrane helix</keyword>